<reference evidence="3 4" key="1">
    <citation type="submission" date="2016-10" db="EMBL/GenBank/DDBJ databases">
        <authorList>
            <person name="de Groot N.N."/>
        </authorList>
    </citation>
    <scope>NUCLEOTIDE SEQUENCE [LARGE SCALE GENOMIC DNA]</scope>
    <source>
        <strain evidence="3 4">CGMCC 4.2022</strain>
    </source>
</reference>
<name>A0A1G9ZK80_9ACTN</name>
<gene>
    <name evidence="3" type="ORF">SAMN05216259_103198</name>
</gene>
<dbReference type="EMBL" id="FNIE01000003">
    <property type="protein sequence ID" value="SDN21718.1"/>
    <property type="molecule type" value="Genomic_DNA"/>
</dbReference>
<feature type="domain" description="UspA" evidence="2">
    <location>
        <begin position="138"/>
        <end position="271"/>
    </location>
</feature>
<dbReference type="STRING" id="310781.SAMN05216259_103198"/>
<comment type="similarity">
    <text evidence="1">Belongs to the universal stress protein A family.</text>
</comment>
<evidence type="ECO:0000313" key="3">
    <source>
        <dbReference type="EMBL" id="SDN21718.1"/>
    </source>
</evidence>
<proteinExistence type="inferred from homology"/>
<dbReference type="Gene3D" id="3.40.50.620">
    <property type="entry name" value="HUPs"/>
    <property type="match status" value="2"/>
</dbReference>
<dbReference type="RefSeq" id="WP_093783464.1">
    <property type="nucleotide sequence ID" value="NZ_FNIE01000003.1"/>
</dbReference>
<accession>A0A1G9ZK80</accession>
<dbReference type="AlphaFoldDB" id="A0A1G9ZK80"/>
<evidence type="ECO:0000313" key="4">
    <source>
        <dbReference type="Proteomes" id="UP000199341"/>
    </source>
</evidence>
<dbReference type="InterPro" id="IPR006015">
    <property type="entry name" value="Universal_stress_UspA"/>
</dbReference>
<dbReference type="OrthoDB" id="3865341at2"/>
<dbReference type="SUPFAM" id="SSF52402">
    <property type="entry name" value="Adenine nucleotide alpha hydrolases-like"/>
    <property type="match status" value="2"/>
</dbReference>
<dbReference type="Proteomes" id="UP000199341">
    <property type="component" value="Unassembled WGS sequence"/>
</dbReference>
<feature type="domain" description="UspA" evidence="2">
    <location>
        <begin position="53"/>
        <end position="123"/>
    </location>
</feature>
<keyword evidence="4" id="KW-1185">Reference proteome</keyword>
<evidence type="ECO:0000256" key="1">
    <source>
        <dbReference type="ARBA" id="ARBA00008791"/>
    </source>
</evidence>
<dbReference type="PRINTS" id="PR01438">
    <property type="entry name" value="UNVRSLSTRESS"/>
</dbReference>
<dbReference type="InterPro" id="IPR006016">
    <property type="entry name" value="UspA"/>
</dbReference>
<protein>
    <submittedName>
        <fullName evidence="3">Nucleotide-binding universal stress protein, UspA family</fullName>
    </submittedName>
</protein>
<evidence type="ECO:0000259" key="2">
    <source>
        <dbReference type="Pfam" id="PF00582"/>
    </source>
</evidence>
<dbReference type="PANTHER" id="PTHR46268">
    <property type="entry name" value="STRESS RESPONSE PROTEIN NHAX"/>
    <property type="match status" value="1"/>
</dbReference>
<dbReference type="Pfam" id="PF00582">
    <property type="entry name" value="Usp"/>
    <property type="match status" value="3"/>
</dbReference>
<dbReference type="PANTHER" id="PTHR46268:SF6">
    <property type="entry name" value="UNIVERSAL STRESS PROTEIN UP12"/>
    <property type="match status" value="1"/>
</dbReference>
<sequence length="273" mass="28280">MTERQVTVGVDGSVTAFAALDEAAVEAARRGARLQVVHCAEEIDAAPPVLRAALARVRERHPGLPVTAVAASGDPADVLAAYGRRAELTVIGSRGLSGFAGMVLHSVSRRLAARTHSPLLVVPGRHPSTVPGRRPAGVLLGVGSDADADAALFAFEEARLRGAGLTVLHAWTYRQPADGSAPAEEEAARQARHAAAVVGAAVAGLRRRVPHAHAETAAVRAAPCRALLTAAHRSELVVVATHPGRPHAARRVGHVTEALLHHARCPVAVVPVP</sequence>
<feature type="domain" description="UspA" evidence="2">
    <location>
        <begin position="4"/>
        <end position="48"/>
    </location>
</feature>
<dbReference type="InterPro" id="IPR014729">
    <property type="entry name" value="Rossmann-like_a/b/a_fold"/>
</dbReference>
<organism evidence="3 4">
    <name type="scientific">Actinacidiphila guanduensis</name>
    <dbReference type="NCBI Taxonomy" id="310781"/>
    <lineage>
        <taxon>Bacteria</taxon>
        <taxon>Bacillati</taxon>
        <taxon>Actinomycetota</taxon>
        <taxon>Actinomycetes</taxon>
        <taxon>Kitasatosporales</taxon>
        <taxon>Streptomycetaceae</taxon>
        <taxon>Actinacidiphila</taxon>
    </lineage>
</organism>